<dbReference type="EMBL" id="JACBKZ010000008">
    <property type="protein sequence ID" value="KAF5943548.1"/>
    <property type="molecule type" value="Genomic_DNA"/>
</dbReference>
<gene>
    <name evidence="2" type="ORF">HYC85_017625</name>
</gene>
<feature type="region of interest" description="Disordered" evidence="1">
    <location>
        <begin position="19"/>
        <end position="53"/>
    </location>
</feature>
<proteinExistence type="predicted"/>
<sequence length="53" mass="5840">MPFPSVSPLARLSYPWPHHAHPSPSPSYDSQSISFPPSSPPWACPTHDLSPPY</sequence>
<feature type="compositionally biased region" description="Low complexity" evidence="1">
    <location>
        <begin position="26"/>
        <end position="36"/>
    </location>
</feature>
<evidence type="ECO:0000313" key="2">
    <source>
        <dbReference type="EMBL" id="KAF5943548.1"/>
    </source>
</evidence>
<reference evidence="3" key="1">
    <citation type="journal article" date="2020" name="Nat. Commun.">
        <title>Genome assembly of wild tea tree DASZ reveals pedigree and selection history of tea varieties.</title>
        <authorList>
            <person name="Zhang W."/>
            <person name="Zhang Y."/>
            <person name="Qiu H."/>
            <person name="Guo Y."/>
            <person name="Wan H."/>
            <person name="Zhang X."/>
            <person name="Scossa F."/>
            <person name="Alseekh S."/>
            <person name="Zhang Q."/>
            <person name="Wang P."/>
            <person name="Xu L."/>
            <person name="Schmidt M.H."/>
            <person name="Jia X."/>
            <person name="Li D."/>
            <person name="Zhu A."/>
            <person name="Guo F."/>
            <person name="Chen W."/>
            <person name="Ni D."/>
            <person name="Usadel B."/>
            <person name="Fernie A.R."/>
            <person name="Wen W."/>
        </authorList>
    </citation>
    <scope>NUCLEOTIDE SEQUENCE [LARGE SCALE GENOMIC DNA]</scope>
    <source>
        <strain evidence="3">cv. G240</strain>
    </source>
</reference>
<protein>
    <submittedName>
        <fullName evidence="2">Uncharacterized protein</fullName>
    </submittedName>
</protein>
<comment type="caution">
    <text evidence="2">The sequence shown here is derived from an EMBL/GenBank/DDBJ whole genome shotgun (WGS) entry which is preliminary data.</text>
</comment>
<dbReference type="Proteomes" id="UP000593564">
    <property type="component" value="Unassembled WGS sequence"/>
</dbReference>
<evidence type="ECO:0000313" key="3">
    <source>
        <dbReference type="Proteomes" id="UP000593564"/>
    </source>
</evidence>
<accession>A0A7J7GVU8</accession>
<name>A0A7J7GVU8_CAMSI</name>
<evidence type="ECO:0000256" key="1">
    <source>
        <dbReference type="SAM" id="MobiDB-lite"/>
    </source>
</evidence>
<dbReference type="AlphaFoldDB" id="A0A7J7GVU8"/>
<organism evidence="2 3">
    <name type="scientific">Camellia sinensis</name>
    <name type="common">Tea plant</name>
    <name type="synonym">Thea sinensis</name>
    <dbReference type="NCBI Taxonomy" id="4442"/>
    <lineage>
        <taxon>Eukaryota</taxon>
        <taxon>Viridiplantae</taxon>
        <taxon>Streptophyta</taxon>
        <taxon>Embryophyta</taxon>
        <taxon>Tracheophyta</taxon>
        <taxon>Spermatophyta</taxon>
        <taxon>Magnoliopsida</taxon>
        <taxon>eudicotyledons</taxon>
        <taxon>Gunneridae</taxon>
        <taxon>Pentapetalae</taxon>
        <taxon>asterids</taxon>
        <taxon>Ericales</taxon>
        <taxon>Theaceae</taxon>
        <taxon>Camellia</taxon>
    </lineage>
</organism>
<keyword evidence="3" id="KW-1185">Reference proteome</keyword>
<reference evidence="2 3" key="2">
    <citation type="submission" date="2020-07" db="EMBL/GenBank/DDBJ databases">
        <title>Genome assembly of wild tea tree DASZ reveals pedigree and selection history of tea varieties.</title>
        <authorList>
            <person name="Zhang W."/>
        </authorList>
    </citation>
    <scope>NUCLEOTIDE SEQUENCE [LARGE SCALE GENOMIC DNA]</scope>
    <source>
        <strain evidence="3">cv. G240</strain>
        <tissue evidence="2">Leaf</tissue>
    </source>
</reference>